<keyword evidence="2 7" id="KW-0813">Transport</keyword>
<dbReference type="CDD" id="cd06261">
    <property type="entry name" value="TM_PBP2"/>
    <property type="match status" value="1"/>
</dbReference>
<evidence type="ECO:0000256" key="2">
    <source>
        <dbReference type="ARBA" id="ARBA00022448"/>
    </source>
</evidence>
<dbReference type="PROSITE" id="PS50928">
    <property type="entry name" value="ABC_TM1"/>
    <property type="match status" value="1"/>
</dbReference>
<dbReference type="RefSeq" id="WP_169283140.1">
    <property type="nucleotide sequence ID" value="NZ_CP051680.1"/>
</dbReference>
<feature type="transmembrane region" description="Helical" evidence="7">
    <location>
        <begin position="106"/>
        <end position="126"/>
    </location>
</feature>
<comment type="similarity">
    <text evidence="7">Belongs to the binding-protein-dependent transport system permease family.</text>
</comment>
<sequence length="289" mass="32361">MRTKVGVFDVVNVMIMIGLIVVTLYPFWYMISVSLSDELAVMQGKVSLWPVDFTFGWYEQVFNDPRITIGYRNTIFYTTLGTAIALMVTSMGAFALSQKRMLFRKWIMLAIVFTILFGGGMIPSFLVVKELGILNTPWAMMLPGAVGTFNLLVFRTFFEELPEELFDAGRIDGLKDIGLFLRIVVPLSKPVYAAIGLFSAVGIWNNFYSAILYLRNPDLFPLTMILRDLIIKGTLDAEMATQATVGGDLVTTDALKFATIMVTMLPILLLYPFLQKYFVKGVMLGSIKG</sequence>
<comment type="subcellular location">
    <subcellularLocation>
        <location evidence="1 7">Cell membrane</location>
        <topology evidence="1 7">Multi-pass membrane protein</topology>
    </subcellularLocation>
</comment>
<organism evidence="9 10">
    <name type="scientific">Cohnella herbarum</name>
    <dbReference type="NCBI Taxonomy" id="2728023"/>
    <lineage>
        <taxon>Bacteria</taxon>
        <taxon>Bacillati</taxon>
        <taxon>Bacillota</taxon>
        <taxon>Bacilli</taxon>
        <taxon>Bacillales</taxon>
        <taxon>Paenibacillaceae</taxon>
        <taxon>Cohnella</taxon>
    </lineage>
</organism>
<dbReference type="PANTHER" id="PTHR43744">
    <property type="entry name" value="ABC TRANSPORTER PERMEASE PROTEIN MG189-RELATED-RELATED"/>
    <property type="match status" value="1"/>
</dbReference>
<evidence type="ECO:0000256" key="4">
    <source>
        <dbReference type="ARBA" id="ARBA00022692"/>
    </source>
</evidence>
<feature type="domain" description="ABC transmembrane type-1" evidence="8">
    <location>
        <begin position="71"/>
        <end position="274"/>
    </location>
</feature>
<dbReference type="Pfam" id="PF00528">
    <property type="entry name" value="BPD_transp_1"/>
    <property type="match status" value="1"/>
</dbReference>
<evidence type="ECO:0000256" key="1">
    <source>
        <dbReference type="ARBA" id="ARBA00004651"/>
    </source>
</evidence>
<dbReference type="SUPFAM" id="SSF161098">
    <property type="entry name" value="MetI-like"/>
    <property type="match status" value="1"/>
</dbReference>
<keyword evidence="4 7" id="KW-0812">Transmembrane</keyword>
<evidence type="ECO:0000256" key="5">
    <source>
        <dbReference type="ARBA" id="ARBA00022989"/>
    </source>
</evidence>
<keyword evidence="6 7" id="KW-0472">Membrane</keyword>
<dbReference type="Proteomes" id="UP000502248">
    <property type="component" value="Chromosome"/>
</dbReference>
<dbReference type="InterPro" id="IPR035906">
    <property type="entry name" value="MetI-like_sf"/>
</dbReference>
<proteinExistence type="inferred from homology"/>
<dbReference type="GO" id="GO:0005886">
    <property type="term" value="C:plasma membrane"/>
    <property type="evidence" value="ECO:0007669"/>
    <property type="project" value="UniProtKB-SubCell"/>
</dbReference>
<evidence type="ECO:0000313" key="10">
    <source>
        <dbReference type="Proteomes" id="UP000502248"/>
    </source>
</evidence>
<feature type="transmembrane region" description="Helical" evidence="7">
    <location>
        <begin position="254"/>
        <end position="274"/>
    </location>
</feature>
<evidence type="ECO:0000256" key="3">
    <source>
        <dbReference type="ARBA" id="ARBA00022475"/>
    </source>
</evidence>
<dbReference type="EMBL" id="CP051680">
    <property type="protein sequence ID" value="QJD86894.1"/>
    <property type="molecule type" value="Genomic_DNA"/>
</dbReference>
<feature type="transmembrane region" description="Helical" evidence="7">
    <location>
        <begin position="75"/>
        <end position="94"/>
    </location>
</feature>
<evidence type="ECO:0000259" key="8">
    <source>
        <dbReference type="PROSITE" id="PS50928"/>
    </source>
</evidence>
<name>A0A7Z2VPT7_9BACL</name>
<dbReference type="Gene3D" id="1.10.3720.10">
    <property type="entry name" value="MetI-like"/>
    <property type="match status" value="1"/>
</dbReference>
<evidence type="ECO:0000313" key="9">
    <source>
        <dbReference type="EMBL" id="QJD86894.1"/>
    </source>
</evidence>
<gene>
    <name evidence="9" type="ORF">HH215_29465</name>
</gene>
<keyword evidence="3" id="KW-1003">Cell membrane</keyword>
<dbReference type="GO" id="GO:0055085">
    <property type="term" value="P:transmembrane transport"/>
    <property type="evidence" value="ECO:0007669"/>
    <property type="project" value="InterPro"/>
</dbReference>
<dbReference type="InterPro" id="IPR000515">
    <property type="entry name" value="MetI-like"/>
</dbReference>
<evidence type="ECO:0000256" key="7">
    <source>
        <dbReference type="RuleBase" id="RU363032"/>
    </source>
</evidence>
<keyword evidence="10" id="KW-1185">Reference proteome</keyword>
<dbReference type="KEGG" id="cheb:HH215_29465"/>
<feature type="transmembrane region" description="Helical" evidence="7">
    <location>
        <begin position="179"/>
        <end position="204"/>
    </location>
</feature>
<dbReference type="AlphaFoldDB" id="A0A7Z2VPT7"/>
<feature type="transmembrane region" description="Helical" evidence="7">
    <location>
        <begin position="7"/>
        <end position="28"/>
    </location>
</feature>
<keyword evidence="5 7" id="KW-1133">Transmembrane helix</keyword>
<evidence type="ECO:0000256" key="6">
    <source>
        <dbReference type="ARBA" id="ARBA00023136"/>
    </source>
</evidence>
<accession>A0A7Z2VPT7</accession>
<reference evidence="9 10" key="1">
    <citation type="submission" date="2020-04" db="EMBL/GenBank/DDBJ databases">
        <title>Genome sequencing of novel species.</title>
        <authorList>
            <person name="Heo J."/>
            <person name="Kim S.-J."/>
            <person name="Kim J.-S."/>
            <person name="Hong S.-B."/>
            <person name="Kwon S.-W."/>
        </authorList>
    </citation>
    <scope>NUCLEOTIDE SEQUENCE [LARGE SCALE GENOMIC DNA]</scope>
    <source>
        <strain evidence="9 10">MFER-1</strain>
    </source>
</reference>
<protein>
    <submittedName>
        <fullName evidence="9">Carbohydrate ABC transporter permease</fullName>
    </submittedName>
</protein>
<feature type="transmembrane region" description="Helical" evidence="7">
    <location>
        <begin position="138"/>
        <end position="158"/>
    </location>
</feature>
<dbReference type="PANTHER" id="PTHR43744:SF9">
    <property type="entry name" value="POLYGALACTURONAN_RHAMNOGALACTURONAN TRANSPORT SYSTEM PERMEASE PROTEIN YTCP"/>
    <property type="match status" value="1"/>
</dbReference>